<evidence type="ECO:0000313" key="2">
    <source>
        <dbReference type="EMBL" id="EOA90672.1"/>
    </source>
</evidence>
<evidence type="ECO:0000256" key="1">
    <source>
        <dbReference type="SAM" id="MobiDB-lite"/>
    </source>
</evidence>
<feature type="region of interest" description="Disordered" evidence="1">
    <location>
        <begin position="141"/>
        <end position="174"/>
    </location>
</feature>
<reference evidence="2 3" key="1">
    <citation type="journal article" date="2012" name="PLoS Pathog.">
        <title>Diverse lifestyles and strategies of plant pathogenesis encoded in the genomes of eighteen Dothideomycetes fungi.</title>
        <authorList>
            <person name="Ohm R.A."/>
            <person name="Feau N."/>
            <person name="Henrissat B."/>
            <person name="Schoch C.L."/>
            <person name="Horwitz B.A."/>
            <person name="Barry K.W."/>
            <person name="Condon B.J."/>
            <person name="Copeland A.C."/>
            <person name="Dhillon B."/>
            <person name="Glaser F."/>
            <person name="Hesse C.N."/>
            <person name="Kosti I."/>
            <person name="LaButti K."/>
            <person name="Lindquist E.A."/>
            <person name="Lucas S."/>
            <person name="Salamov A.A."/>
            <person name="Bradshaw R.E."/>
            <person name="Ciuffetti L."/>
            <person name="Hamelin R.C."/>
            <person name="Kema G.H.J."/>
            <person name="Lawrence C."/>
            <person name="Scott J.A."/>
            <person name="Spatafora J.W."/>
            <person name="Turgeon B.G."/>
            <person name="de Wit P.J.G.M."/>
            <person name="Zhong S."/>
            <person name="Goodwin S.B."/>
            <person name="Grigoriev I.V."/>
        </authorList>
    </citation>
    <scope>NUCLEOTIDE SEQUENCE [LARGE SCALE GENOMIC DNA]</scope>
    <source>
        <strain evidence="3">28A</strain>
    </source>
</reference>
<dbReference type="AlphaFoldDB" id="R0KSC5"/>
<name>R0KSC5_EXST2</name>
<dbReference type="GeneID" id="19404096"/>
<gene>
    <name evidence="2" type="ORF">SETTUDRAFT_36183</name>
</gene>
<dbReference type="HOGENOM" id="CLU_1361154_0_0_1"/>
<dbReference type="EMBL" id="KB908482">
    <property type="protein sequence ID" value="EOA90672.1"/>
    <property type="molecule type" value="Genomic_DNA"/>
</dbReference>
<protein>
    <submittedName>
        <fullName evidence="2">Uncharacterized protein</fullName>
    </submittedName>
</protein>
<proteinExistence type="predicted"/>
<keyword evidence="3" id="KW-1185">Reference proteome</keyword>
<organism evidence="2 3">
    <name type="scientific">Exserohilum turcicum (strain 28A)</name>
    <name type="common">Northern leaf blight fungus</name>
    <name type="synonym">Setosphaeria turcica</name>
    <dbReference type="NCBI Taxonomy" id="671987"/>
    <lineage>
        <taxon>Eukaryota</taxon>
        <taxon>Fungi</taxon>
        <taxon>Dikarya</taxon>
        <taxon>Ascomycota</taxon>
        <taxon>Pezizomycotina</taxon>
        <taxon>Dothideomycetes</taxon>
        <taxon>Pleosporomycetidae</taxon>
        <taxon>Pleosporales</taxon>
        <taxon>Pleosporineae</taxon>
        <taxon>Pleosporaceae</taxon>
        <taxon>Exserohilum</taxon>
    </lineage>
</organism>
<sequence length="201" mass="21592">MRLGAWCPAAWLHLCAKRPQNVQTCGLVSLPAPYHYYTLAAASGLCLDQPPWAHGRHGAVATMPWRPPYGAACPAEQAAAATRLDTRSSARDGGWRGRQRGVAVVVVMVVSRAWVCGRGAAWQDGCDRDCDSAETQLARAARRRDSATGADSRCQKGWAQGTGTGQAPWYSDYGGTVAHEEQGVMINDGSAPPKRQTHLHI</sequence>
<evidence type="ECO:0000313" key="3">
    <source>
        <dbReference type="Proteomes" id="UP000016935"/>
    </source>
</evidence>
<dbReference type="RefSeq" id="XP_008021262.1">
    <property type="nucleotide sequence ID" value="XM_008023071.1"/>
</dbReference>
<reference evidence="2 3" key="2">
    <citation type="journal article" date="2013" name="PLoS Genet.">
        <title>Comparative genome structure, secondary metabolite, and effector coding capacity across Cochliobolus pathogens.</title>
        <authorList>
            <person name="Condon B.J."/>
            <person name="Leng Y."/>
            <person name="Wu D."/>
            <person name="Bushley K.E."/>
            <person name="Ohm R.A."/>
            <person name="Otillar R."/>
            <person name="Martin J."/>
            <person name="Schackwitz W."/>
            <person name="Grimwood J."/>
            <person name="MohdZainudin N."/>
            <person name="Xue C."/>
            <person name="Wang R."/>
            <person name="Manning V.A."/>
            <person name="Dhillon B."/>
            <person name="Tu Z.J."/>
            <person name="Steffenson B.J."/>
            <person name="Salamov A."/>
            <person name="Sun H."/>
            <person name="Lowry S."/>
            <person name="LaButti K."/>
            <person name="Han J."/>
            <person name="Copeland A."/>
            <person name="Lindquist E."/>
            <person name="Barry K."/>
            <person name="Schmutz J."/>
            <person name="Baker S.E."/>
            <person name="Ciuffetti L.M."/>
            <person name="Grigoriev I.V."/>
            <person name="Zhong S."/>
            <person name="Turgeon B.G."/>
        </authorList>
    </citation>
    <scope>NUCLEOTIDE SEQUENCE [LARGE SCALE GENOMIC DNA]</scope>
    <source>
        <strain evidence="3">28A</strain>
    </source>
</reference>
<accession>R0KSC5</accession>
<dbReference type="Proteomes" id="UP000016935">
    <property type="component" value="Unassembled WGS sequence"/>
</dbReference>